<evidence type="ECO:0000313" key="2">
    <source>
        <dbReference type="Proteomes" id="UP000784128"/>
    </source>
</evidence>
<name>A0ABS5U5D3_9BACT</name>
<proteinExistence type="predicted"/>
<gene>
    <name evidence="1" type="ORF">KJB30_03705</name>
</gene>
<dbReference type="InterPro" id="IPR011050">
    <property type="entry name" value="Pectin_lyase_fold/virulence"/>
</dbReference>
<protein>
    <recommendedName>
        <fullName evidence="3">Parallel beta helix pectate lyase-like protein</fullName>
    </recommendedName>
</protein>
<sequence length="376" mass="40946">MKKRFLCVEPIKVILFLALLQIFISVPNAYCSTPVVPPAAQERRAAVSQADLSYENSTLTEDVTWRGTVLIRGYVVIAPQATVRIEPGTVVRFMKSAILRQSPRLVVMGRIQATGSAERPIFFGPNLSDSAHGDWGGILLLSTEKRNQFDQVHIEGAETGIDSRFSTLTGKGIVITRSTVGMALKDSTAHLSEISVSESETGLDIRDSEIDLRDGLVFNNRRGMNGVDASLVLVSLALRDNEQGIQVEDCRLRFTSCEFSGNSIGALVKGGEGQLLLSRFLRNREAGLQLSGARLRINRTLFADNLRDGVRAEDGKSVIWGSSFSGNGGFNLVVSGQENLNAVLNWWGSADETTLLSKLSGQVISLPWLTEKPVLP</sequence>
<dbReference type="SUPFAM" id="SSF51126">
    <property type="entry name" value="Pectin lyase-like"/>
    <property type="match status" value="1"/>
</dbReference>
<keyword evidence="2" id="KW-1185">Reference proteome</keyword>
<evidence type="ECO:0000313" key="1">
    <source>
        <dbReference type="EMBL" id="MBT1070878.1"/>
    </source>
</evidence>
<organism evidence="1 2">
    <name type="scientific">Pelotalea chapellei</name>
    <dbReference type="NCBI Taxonomy" id="44671"/>
    <lineage>
        <taxon>Bacteria</taxon>
        <taxon>Pseudomonadati</taxon>
        <taxon>Thermodesulfobacteriota</taxon>
        <taxon>Desulfuromonadia</taxon>
        <taxon>Geobacterales</taxon>
        <taxon>Geobacteraceae</taxon>
        <taxon>Pelotalea</taxon>
    </lineage>
</organism>
<accession>A0ABS5U5D3</accession>
<evidence type="ECO:0008006" key="3">
    <source>
        <dbReference type="Google" id="ProtNLM"/>
    </source>
</evidence>
<reference evidence="1 2" key="1">
    <citation type="submission" date="2021-05" db="EMBL/GenBank/DDBJ databases">
        <title>The draft genome of Geobacter chapellei DSM 13688.</title>
        <authorList>
            <person name="Xu Z."/>
            <person name="Masuda Y."/>
            <person name="Itoh H."/>
            <person name="Senoo K."/>
        </authorList>
    </citation>
    <scope>NUCLEOTIDE SEQUENCE [LARGE SCALE GENOMIC DNA]</scope>
    <source>
        <strain evidence="1 2">DSM 13688</strain>
    </source>
</reference>
<dbReference type="EMBL" id="JAHDYS010000003">
    <property type="protein sequence ID" value="MBT1070878.1"/>
    <property type="molecule type" value="Genomic_DNA"/>
</dbReference>
<comment type="caution">
    <text evidence="1">The sequence shown here is derived from an EMBL/GenBank/DDBJ whole genome shotgun (WGS) entry which is preliminary data.</text>
</comment>
<dbReference type="Proteomes" id="UP000784128">
    <property type="component" value="Unassembled WGS sequence"/>
</dbReference>
<dbReference type="RefSeq" id="WP_214296595.1">
    <property type="nucleotide sequence ID" value="NZ_JAHDYS010000003.1"/>
</dbReference>